<organism evidence="2 3">
    <name type="scientific">Zygotorulaspora mrakii</name>
    <name type="common">Zygosaccharomyces mrakii</name>
    <dbReference type="NCBI Taxonomy" id="42260"/>
    <lineage>
        <taxon>Eukaryota</taxon>
        <taxon>Fungi</taxon>
        <taxon>Dikarya</taxon>
        <taxon>Ascomycota</taxon>
        <taxon>Saccharomycotina</taxon>
        <taxon>Saccharomycetes</taxon>
        <taxon>Saccharomycetales</taxon>
        <taxon>Saccharomycetaceae</taxon>
        <taxon>Zygotorulaspora</taxon>
    </lineage>
</organism>
<gene>
    <name evidence="2" type="ORF">HG535_0G00260</name>
</gene>
<dbReference type="RefSeq" id="XP_037145866.1">
    <property type="nucleotide sequence ID" value="XM_037289971.1"/>
</dbReference>
<dbReference type="GeneID" id="59237924"/>
<proteinExistence type="predicted"/>
<dbReference type="Proteomes" id="UP000509704">
    <property type="component" value="Chromosome 7"/>
</dbReference>
<dbReference type="InterPro" id="IPR022757">
    <property type="entry name" value="Gsf2"/>
</dbReference>
<evidence type="ECO:0000313" key="2">
    <source>
        <dbReference type="EMBL" id="QLG74141.1"/>
    </source>
</evidence>
<name>A0A7H9B651_ZYGMR</name>
<evidence type="ECO:0000313" key="3">
    <source>
        <dbReference type="Proteomes" id="UP000509704"/>
    </source>
</evidence>
<sequence>MELYVRFNEDVERDFAFQVEAEDTIETKINRAFREGEEGLADLIVLRPSIFYEKQPIGYFKSMHPGYFTEGGCLIFDYDSDLKQFKQRLDYEKPLIDQLWPGQLVLPQWKKCRKNIAIYTLIMLLWLYTDLPDVVSPTPGNCFTNQLSRLAIPLFDRFDLPHIADKLREETSINFSSVLAQWAFFGLHILKIGLITLFVVTGMANPISFNPIKLWKIRNVELTDPSLKKKLRALGWIGSRRATYDDYQQNFYSYIMKKFGSPTKAYKAGMLRVAAAPGLRLREGEGFQTPLQERFSGSTVKKMEEEGKFILSEEYFVQLEKDLKENLDKCKGDIGEMNNEIRRFRRCGLYEPGETLQKLVKLRKEAAAKEKEQEQETSKETKKEK</sequence>
<protein>
    <recommendedName>
        <fullName evidence="4">Glucose-signaling factor 2</fullName>
    </recommendedName>
</protein>
<keyword evidence="3" id="KW-1185">Reference proteome</keyword>
<evidence type="ECO:0008006" key="4">
    <source>
        <dbReference type="Google" id="ProtNLM"/>
    </source>
</evidence>
<evidence type="ECO:0000256" key="1">
    <source>
        <dbReference type="SAM" id="MobiDB-lite"/>
    </source>
</evidence>
<dbReference type="Pfam" id="PF11055">
    <property type="entry name" value="Gsf2"/>
    <property type="match status" value="1"/>
</dbReference>
<dbReference type="OrthoDB" id="4076669at2759"/>
<reference evidence="2 3" key="1">
    <citation type="submission" date="2020-07" db="EMBL/GenBank/DDBJ databases">
        <title>The yeast mating-type switching endonuclease HO is a domesticated member of an unorthodox homing genetic element family.</title>
        <authorList>
            <person name="Coughlan A.Y."/>
            <person name="Lombardi L."/>
            <person name="Braun-Galleani S."/>
            <person name="Martos A.R."/>
            <person name="Galeote V."/>
            <person name="Bigey F."/>
            <person name="Dequin S."/>
            <person name="Byrne K.P."/>
            <person name="Wolfe K.H."/>
        </authorList>
    </citation>
    <scope>NUCLEOTIDE SEQUENCE [LARGE SCALE GENOMIC DNA]</scope>
    <source>
        <strain evidence="2 3">NRRL Y-6702</strain>
    </source>
</reference>
<dbReference type="KEGG" id="zmk:HG535_0G00260"/>
<feature type="region of interest" description="Disordered" evidence="1">
    <location>
        <begin position="365"/>
        <end position="385"/>
    </location>
</feature>
<accession>A0A7H9B651</accession>
<dbReference type="EMBL" id="CP058610">
    <property type="protein sequence ID" value="QLG74141.1"/>
    <property type="molecule type" value="Genomic_DNA"/>
</dbReference>
<dbReference type="AlphaFoldDB" id="A0A7H9B651"/>